<feature type="region of interest" description="Disordered" evidence="5">
    <location>
        <begin position="39"/>
        <end position="241"/>
    </location>
</feature>
<dbReference type="InterPro" id="IPR019186">
    <property type="entry name" value="Nucleolar_protein_12"/>
</dbReference>
<evidence type="ECO:0000256" key="3">
    <source>
        <dbReference type="ARBA" id="ARBA00023054"/>
    </source>
</evidence>
<dbReference type="OrthoDB" id="551633at2759"/>
<dbReference type="EMBL" id="LZYO01000848">
    <property type="protein sequence ID" value="ODH12686.1"/>
    <property type="molecule type" value="Genomic_DNA"/>
</dbReference>
<sequence>MPSNFRKCKLASSSTNAVQEILFNPSARQVYLTGFHKRKVQRAKHAQENAEKRAKEEKREQRRRIREERRTEVERAIAENKALMREINSDFGSEEGGKGEGEDEEWDGIADPSPVDYDKEYIDEDKYTTVTVEEFDTSRKGLWRKDDEEQEDERGGGKENDHEQNGHGEEGEDGSKPQKRLWNKTNPKNKNMKMNDDSAERLKKKKEMKRNFWYENKTERKFTKMKERAGSKKRARERREK</sequence>
<evidence type="ECO:0000256" key="4">
    <source>
        <dbReference type="ARBA" id="ARBA00023242"/>
    </source>
</evidence>
<reference evidence="6 7" key="1">
    <citation type="submission" date="2016-06" db="EMBL/GenBank/DDBJ databases">
        <authorList>
            <person name="Kjaerup R.B."/>
            <person name="Dalgaard T.S."/>
            <person name="Juul-Madsen H.R."/>
        </authorList>
    </citation>
    <scope>NUCLEOTIDE SEQUENCE [LARGE SCALE GENOMIC DNA]</scope>
    <source>
        <strain evidence="6 7">Pb300</strain>
    </source>
</reference>
<proteinExistence type="inferred from homology"/>
<feature type="compositionally biased region" description="Basic and acidic residues" evidence="5">
    <location>
        <begin position="45"/>
        <end position="88"/>
    </location>
</feature>
<evidence type="ECO:0000256" key="1">
    <source>
        <dbReference type="ARBA" id="ARBA00004604"/>
    </source>
</evidence>
<organism evidence="6 7">
    <name type="scientific">Paracoccidioides brasiliensis</name>
    <dbReference type="NCBI Taxonomy" id="121759"/>
    <lineage>
        <taxon>Eukaryota</taxon>
        <taxon>Fungi</taxon>
        <taxon>Dikarya</taxon>
        <taxon>Ascomycota</taxon>
        <taxon>Pezizomycotina</taxon>
        <taxon>Eurotiomycetes</taxon>
        <taxon>Eurotiomycetidae</taxon>
        <taxon>Onygenales</taxon>
        <taxon>Ajellomycetaceae</taxon>
        <taxon>Paracoccidioides</taxon>
    </lineage>
</organism>
<feature type="compositionally biased region" description="Basic and acidic residues" evidence="5">
    <location>
        <begin position="136"/>
        <end position="176"/>
    </location>
</feature>
<dbReference type="VEuPathDB" id="FungiDB:PABG_07732"/>
<name>A0A1D2J304_PARBR</name>
<feature type="compositionally biased region" description="Basic residues" evidence="5">
    <location>
        <begin position="231"/>
        <end position="241"/>
    </location>
</feature>
<dbReference type="Pfam" id="PF09805">
    <property type="entry name" value="Nop25"/>
    <property type="match status" value="1"/>
</dbReference>
<dbReference type="OMA" id="EWDGFPD"/>
<accession>A0A1D2J304</accession>
<gene>
    <name evidence="6" type="ORF">ACO22_08016</name>
</gene>
<comment type="similarity">
    <text evidence="2">Belongs to the RRP17 family.</text>
</comment>
<feature type="compositionally biased region" description="Basic and acidic residues" evidence="5">
    <location>
        <begin position="116"/>
        <end position="127"/>
    </location>
</feature>
<comment type="subcellular location">
    <subcellularLocation>
        <location evidence="1">Nucleus</location>
        <location evidence="1">Nucleolus</location>
    </subcellularLocation>
</comment>
<dbReference type="Proteomes" id="UP000242814">
    <property type="component" value="Unassembled WGS sequence"/>
</dbReference>
<protein>
    <submittedName>
        <fullName evidence="6">Uncharacterized protein</fullName>
    </submittedName>
</protein>
<evidence type="ECO:0000256" key="2">
    <source>
        <dbReference type="ARBA" id="ARBA00007175"/>
    </source>
</evidence>
<evidence type="ECO:0000313" key="7">
    <source>
        <dbReference type="Proteomes" id="UP000242814"/>
    </source>
</evidence>
<comment type="caution">
    <text evidence="6">The sequence shown here is derived from an EMBL/GenBank/DDBJ whole genome shotgun (WGS) entry which is preliminary data.</text>
</comment>
<feature type="compositionally biased region" description="Basic and acidic residues" evidence="5">
    <location>
        <begin position="209"/>
        <end position="230"/>
    </location>
</feature>
<dbReference type="GO" id="GO:0019843">
    <property type="term" value="F:rRNA binding"/>
    <property type="evidence" value="ECO:0007669"/>
    <property type="project" value="TreeGrafter"/>
</dbReference>
<evidence type="ECO:0000313" key="6">
    <source>
        <dbReference type="EMBL" id="ODH12686.1"/>
    </source>
</evidence>
<keyword evidence="4" id="KW-0539">Nucleus</keyword>
<dbReference type="GO" id="GO:0005730">
    <property type="term" value="C:nucleolus"/>
    <property type="evidence" value="ECO:0007669"/>
    <property type="project" value="UniProtKB-SubCell"/>
</dbReference>
<evidence type="ECO:0000256" key="5">
    <source>
        <dbReference type="SAM" id="MobiDB-lite"/>
    </source>
</evidence>
<dbReference type="VEuPathDB" id="FungiDB:PADG_08614"/>
<keyword evidence="3" id="KW-0175">Coiled coil</keyword>
<dbReference type="PANTHER" id="PTHR14577:SF0">
    <property type="entry name" value="NUCLEOLAR PROTEIN 12"/>
    <property type="match status" value="1"/>
</dbReference>
<dbReference type="PANTHER" id="PTHR14577">
    <property type="entry name" value="NUCLEOLAR PROTEIN 12"/>
    <property type="match status" value="1"/>
</dbReference>
<dbReference type="AlphaFoldDB" id="A0A1D2J304"/>